<comment type="subunit">
    <text evidence="3">Homodimer. Interacts with LigD.</text>
</comment>
<reference evidence="5 6" key="1">
    <citation type="submission" date="2019-09" db="EMBL/GenBank/DDBJ databases">
        <title>Goodfellowia gen. nov., a new genus of the Pseudonocardineae related to Actinoalloteichus, containing Goodfellowia coeruleoviolacea gen. nov., comb. nov. gen. nov., comb. nov.</title>
        <authorList>
            <person name="Labeda D."/>
        </authorList>
    </citation>
    <scope>NUCLEOTIDE SEQUENCE [LARGE SCALE GENOMIC DNA]</scope>
    <source>
        <strain evidence="5 6">AN110305</strain>
    </source>
</reference>
<dbReference type="NCBIfam" id="TIGR02772">
    <property type="entry name" value="Ku_bact"/>
    <property type="match status" value="1"/>
</dbReference>
<dbReference type="GO" id="GO:0006303">
    <property type="term" value="P:double-strand break repair via nonhomologous end joining"/>
    <property type="evidence" value="ECO:0007669"/>
    <property type="project" value="UniProtKB-UniRule"/>
</dbReference>
<evidence type="ECO:0000313" key="6">
    <source>
        <dbReference type="Proteomes" id="UP000323454"/>
    </source>
</evidence>
<dbReference type="GO" id="GO:0006310">
    <property type="term" value="P:DNA recombination"/>
    <property type="evidence" value="ECO:0007669"/>
    <property type="project" value="UniProtKB-KW"/>
</dbReference>
<keyword evidence="2 3" id="KW-0233">DNA recombination</keyword>
<dbReference type="InterPro" id="IPR009187">
    <property type="entry name" value="Prok_Ku"/>
</dbReference>
<feature type="domain" description="Ku" evidence="4">
    <location>
        <begin position="52"/>
        <end position="180"/>
    </location>
</feature>
<evidence type="ECO:0000259" key="4">
    <source>
        <dbReference type="SMART" id="SM00559"/>
    </source>
</evidence>
<dbReference type="Proteomes" id="UP000323454">
    <property type="component" value="Unassembled WGS sequence"/>
</dbReference>
<comment type="similarity">
    <text evidence="3">Belongs to the prokaryotic Ku family.</text>
</comment>
<dbReference type="AlphaFoldDB" id="A0A5B2XG67"/>
<keyword evidence="6" id="KW-1185">Reference proteome</keyword>
<evidence type="ECO:0000256" key="1">
    <source>
        <dbReference type="ARBA" id="ARBA00023125"/>
    </source>
</evidence>
<dbReference type="InterPro" id="IPR006164">
    <property type="entry name" value="DNA_bd_Ku70/Ku80"/>
</dbReference>
<dbReference type="GO" id="GO:0003690">
    <property type="term" value="F:double-stranded DNA binding"/>
    <property type="evidence" value="ECO:0007669"/>
    <property type="project" value="UniProtKB-UniRule"/>
</dbReference>
<organism evidence="5 6">
    <name type="scientific">Solihabitans fulvus</name>
    <dbReference type="NCBI Taxonomy" id="1892852"/>
    <lineage>
        <taxon>Bacteria</taxon>
        <taxon>Bacillati</taxon>
        <taxon>Actinomycetota</taxon>
        <taxon>Actinomycetes</taxon>
        <taxon>Pseudonocardiales</taxon>
        <taxon>Pseudonocardiaceae</taxon>
        <taxon>Solihabitans</taxon>
    </lineage>
</organism>
<dbReference type="OrthoDB" id="9795084at2"/>
<dbReference type="InterPro" id="IPR016194">
    <property type="entry name" value="SPOC-like_C_dom_sf"/>
</dbReference>
<dbReference type="PANTHER" id="PTHR41251">
    <property type="entry name" value="NON-HOMOLOGOUS END JOINING PROTEIN KU"/>
    <property type="match status" value="1"/>
</dbReference>
<dbReference type="PIRSF" id="PIRSF006493">
    <property type="entry name" value="Prok_Ku"/>
    <property type="match status" value="1"/>
</dbReference>
<dbReference type="PANTHER" id="PTHR41251:SF1">
    <property type="entry name" value="NON-HOMOLOGOUS END JOINING PROTEIN KU"/>
    <property type="match status" value="1"/>
</dbReference>
<accession>A0A5B2XG67</accession>
<reference evidence="5 6" key="2">
    <citation type="submission" date="2019-09" db="EMBL/GenBank/DDBJ databases">
        <authorList>
            <person name="Jin C."/>
        </authorList>
    </citation>
    <scope>NUCLEOTIDE SEQUENCE [LARGE SCALE GENOMIC DNA]</scope>
    <source>
        <strain evidence="5 6">AN110305</strain>
    </source>
</reference>
<sequence>MRATWRGAISVGQVTIAVRLFAAVDQHDLRFHHVHRADAGRIQHRRVCASCGEEVDAADVTKSYELDDGRMVLLEQEDFERLPSPTSHTIDVVQFVSPEDIDPIYYRRSYYLEPDDAAVQAYVLLRQALERARRMAIVRITVRQREMLATLHTRGDLLVLHTMLWPDEIRVPDFAFLDRDVTVRPAELTMATSLVATMSAPFTPGEFADRYRDALAGLIEAKAAGADLPAIPEPRDADTHVDLATALRDSIDQARATRT</sequence>
<evidence type="ECO:0000313" key="5">
    <source>
        <dbReference type="EMBL" id="KAA2261910.1"/>
    </source>
</evidence>
<name>A0A5B2XG67_9PSEU</name>
<protein>
    <recommendedName>
        <fullName evidence="3">Non-homologous end joining protein Ku</fullName>
    </recommendedName>
</protein>
<gene>
    <name evidence="3" type="primary">ku</name>
    <name evidence="5" type="ORF">F0L68_14445</name>
</gene>
<dbReference type="SUPFAM" id="SSF100939">
    <property type="entry name" value="SPOC domain-like"/>
    <property type="match status" value="1"/>
</dbReference>
<keyword evidence="1 3" id="KW-0238">DNA-binding</keyword>
<dbReference type="Gene3D" id="2.40.290.10">
    <property type="match status" value="1"/>
</dbReference>
<proteinExistence type="inferred from homology"/>
<keyword evidence="3" id="KW-0227">DNA damage</keyword>
<dbReference type="HAMAP" id="MF_01875">
    <property type="entry name" value="Prokaryotic_Ku"/>
    <property type="match status" value="1"/>
</dbReference>
<comment type="caution">
    <text evidence="5">The sequence shown here is derived from an EMBL/GenBank/DDBJ whole genome shotgun (WGS) entry which is preliminary data.</text>
</comment>
<dbReference type="EMBL" id="VUOB01000023">
    <property type="protein sequence ID" value="KAA2261910.1"/>
    <property type="molecule type" value="Genomic_DNA"/>
</dbReference>
<keyword evidence="3" id="KW-0234">DNA repair</keyword>
<comment type="function">
    <text evidence="3">With LigD forms a non-homologous end joining (NHEJ) DNA repair enzyme, which repairs dsDNA breaks with reduced fidelity. Binds linear dsDNA with 5'- and 3'- overhangs but not closed circular dsDNA nor ssDNA. Recruits and stimulates the ligase activity of LigD.</text>
</comment>
<dbReference type="Pfam" id="PF02735">
    <property type="entry name" value="Ku"/>
    <property type="match status" value="1"/>
</dbReference>
<dbReference type="SMART" id="SM00559">
    <property type="entry name" value="Ku78"/>
    <property type="match status" value="1"/>
</dbReference>
<evidence type="ECO:0000256" key="3">
    <source>
        <dbReference type="HAMAP-Rule" id="MF_01875"/>
    </source>
</evidence>
<evidence type="ECO:0000256" key="2">
    <source>
        <dbReference type="ARBA" id="ARBA00023172"/>
    </source>
</evidence>
<dbReference type="FunFam" id="2.40.290.10:FF:000004">
    <property type="entry name" value="Non-homologous end joining protein Ku"/>
    <property type="match status" value="1"/>
</dbReference>
<dbReference type="CDD" id="cd00789">
    <property type="entry name" value="KU_like"/>
    <property type="match status" value="1"/>
</dbReference>